<protein>
    <submittedName>
        <fullName evidence="1">Uncharacterized protein</fullName>
    </submittedName>
</protein>
<sequence>MQLLQAVTKTQQYATRKDIARIFCYKNPSQLLKDFRDYAVEHPNTFLPHKPFIKNKGMDTLYDILAFAYYFENKDLLEAGTRSITFKEELTRLRQVYQ</sequence>
<name>A0A5R9C6C5_9LACT</name>
<comment type="caution">
    <text evidence="1">The sequence shown here is derived from an EMBL/GenBank/DDBJ whole genome shotgun (WGS) entry which is preliminary data.</text>
</comment>
<dbReference type="AlphaFoldDB" id="A0A5R9C6C5"/>
<gene>
    <name evidence="1" type="ORF">FEZ48_03510</name>
</gene>
<evidence type="ECO:0000313" key="1">
    <source>
        <dbReference type="EMBL" id="TLQ08511.1"/>
    </source>
</evidence>
<dbReference type="EMBL" id="VBTE01000007">
    <property type="protein sequence ID" value="TLQ08511.1"/>
    <property type="molecule type" value="Genomic_DNA"/>
</dbReference>
<accession>A0A5R9C6C5</accession>
<dbReference type="Proteomes" id="UP000307201">
    <property type="component" value="Unassembled WGS sequence"/>
</dbReference>
<proteinExistence type="predicted"/>
<reference evidence="1 2" key="1">
    <citation type="submission" date="2019-05" db="EMBL/GenBank/DDBJ databases">
        <title>The metagenome of a microbial culture collection derived from dairy environment covers the genomic content of the human microbiome.</title>
        <authorList>
            <person name="Roder T."/>
            <person name="Wuthrich D."/>
            <person name="Sattari Z."/>
            <person name="Von Ah U."/>
            <person name="Bar C."/>
            <person name="Ronchi F."/>
            <person name="Macpherson A.J."/>
            <person name="Ganal-Vonarburg S.C."/>
            <person name="Bruggmann R."/>
            <person name="Vergeres G."/>
        </authorList>
    </citation>
    <scope>NUCLEOTIDE SEQUENCE [LARGE SCALE GENOMIC DNA]</scope>
    <source>
        <strain evidence="1 2">FAM 24235</strain>
    </source>
</reference>
<dbReference type="OrthoDB" id="2168239at2"/>
<evidence type="ECO:0000313" key="2">
    <source>
        <dbReference type="Proteomes" id="UP000307201"/>
    </source>
</evidence>
<dbReference type="RefSeq" id="WP_138471174.1">
    <property type="nucleotide sequence ID" value="NZ_VBTE01000007.1"/>
</dbReference>
<organism evidence="1 2">
    <name type="scientific">Marinilactibacillus psychrotolerans</name>
    <dbReference type="NCBI Taxonomy" id="191770"/>
    <lineage>
        <taxon>Bacteria</taxon>
        <taxon>Bacillati</taxon>
        <taxon>Bacillota</taxon>
        <taxon>Bacilli</taxon>
        <taxon>Lactobacillales</taxon>
        <taxon>Carnobacteriaceae</taxon>
        <taxon>Marinilactibacillus</taxon>
    </lineage>
</organism>